<dbReference type="Gene3D" id="2.40.50.140">
    <property type="entry name" value="Nucleic acid-binding proteins"/>
    <property type="match status" value="1"/>
</dbReference>
<dbReference type="CDD" id="cd02393">
    <property type="entry name" value="KH-I_PNPase"/>
    <property type="match status" value="1"/>
</dbReference>
<dbReference type="GO" id="GO:0000287">
    <property type="term" value="F:magnesium ion binding"/>
    <property type="evidence" value="ECO:0007669"/>
    <property type="project" value="UniProtKB-UniRule"/>
</dbReference>
<proteinExistence type="inferred from homology"/>
<comment type="similarity">
    <text evidence="2 9">Belongs to the polyribonucleotide nucleotidyltransferase family.</text>
</comment>
<dbReference type="FunFam" id="3.30.1370.10:FF:000001">
    <property type="entry name" value="Polyribonucleotide nucleotidyltransferase"/>
    <property type="match status" value="1"/>
</dbReference>
<dbReference type="FunFam" id="3.30.230.70:FF:000002">
    <property type="entry name" value="Polyribonucleotide nucleotidyltransferase"/>
    <property type="match status" value="1"/>
</dbReference>
<evidence type="ECO:0000256" key="4">
    <source>
        <dbReference type="ARBA" id="ARBA00022679"/>
    </source>
</evidence>
<dbReference type="PANTHER" id="PTHR11252">
    <property type="entry name" value="POLYRIBONUCLEOTIDE NUCLEOTIDYLTRANSFERASE"/>
    <property type="match status" value="1"/>
</dbReference>
<dbReference type="Pfam" id="PF03725">
    <property type="entry name" value="RNase_PH_C"/>
    <property type="match status" value="1"/>
</dbReference>
<sequence length="748" mass="82537">MITKTYSTDIGGRVLSVEFTNMAMHANGSCIVRYGETTVLATAVQSKSVREGTDFFPLMVDYEEKFYAAGRILGSRFMRREGRASDEAVLVARLVDRSIRPFFNQKVRNDTQVVVLALSIDEDNDPDILAILAASLALGTSDISWNGPIGAVRIGKIGNEFVVNPTYTQRNETTLDTVICGKDSRVNMIEAGAKEATEDDMARAMECAVKELDALCAFQRRIIDEVGAPKRAPQIIEAPDAMIARFRKHTLPRLEDAVYIKEKTLRYETLNELKKEWLDAAKTNFSDIPASVGDELFEESINDIVHRNIINPPSGEEKRPDGRKAKELRALFSKARILPRTHGSALFFRGETHILSVVTLGAPSDAQLIEGMEIRTKKRFMHHYNFPPFSVGEVKPMRGPGRRDIGHGALAERSLVAVIPDINTFPYTIRVVSETLSSNGSSSMGSVCASTLALMDAGVPIKEPVAGIAMGLMLTQQPTTNNQQPKYKILTDIQGPEDHHGDMDFKVAGTKNGITGVQMDVKVDGIPLQILREAFLQAREARLQILDVMRRELNAPRAELSSYAPRIIKMQIKPEKIKDVIGPGGKIINAIIASTGAQIDIEQDGSIFITGANEDSARRAEEEIKTITKEFEVGETFLGKVTRIFPFGAMVEVAPNQEGLVHISQLAPFRVEQVTDVVSIGDMVPVKVVEIDDQGRINLSIKEVKHLELKSPEDRANGAREAHRQTSSRPPRRDGSSRGGRRPPPRGR</sequence>
<protein>
    <recommendedName>
        <fullName evidence="9">Polyribonucleotide nucleotidyltransferase</fullName>
        <ecNumber evidence="9">2.7.7.8</ecNumber>
    </recommendedName>
    <alternativeName>
        <fullName evidence="9">Polynucleotide phosphorylase</fullName>
        <shortName evidence="9">PNPase</shortName>
    </alternativeName>
</protein>
<dbReference type="InterPro" id="IPR001247">
    <property type="entry name" value="ExoRNase_PH_dom1"/>
</dbReference>
<feature type="binding site" evidence="9">
    <location>
        <position position="504"/>
    </location>
    <ligand>
        <name>Mg(2+)</name>
        <dbReference type="ChEBI" id="CHEBI:18420"/>
    </ligand>
</feature>
<keyword evidence="4 9" id="KW-0808">Transferase</keyword>
<dbReference type="InterPro" id="IPR004088">
    <property type="entry name" value="KH_dom_type_1"/>
</dbReference>
<feature type="region of interest" description="Disordered" evidence="10">
    <location>
        <begin position="709"/>
        <end position="748"/>
    </location>
</feature>
<dbReference type="PIRSF" id="PIRSF005499">
    <property type="entry name" value="PNPase"/>
    <property type="match status" value="1"/>
</dbReference>
<evidence type="ECO:0000256" key="9">
    <source>
        <dbReference type="HAMAP-Rule" id="MF_01595"/>
    </source>
</evidence>
<dbReference type="InterPro" id="IPR036345">
    <property type="entry name" value="ExoRNase_PH_dom2_sf"/>
</dbReference>
<dbReference type="InterPro" id="IPR004087">
    <property type="entry name" value="KH_dom"/>
</dbReference>
<dbReference type="InterPro" id="IPR036612">
    <property type="entry name" value="KH_dom_type_1_sf"/>
</dbReference>
<feature type="compositionally biased region" description="Basic residues" evidence="10">
    <location>
        <begin position="739"/>
        <end position="748"/>
    </location>
</feature>
<keyword evidence="8 9" id="KW-0694">RNA-binding</keyword>
<dbReference type="GO" id="GO:0000175">
    <property type="term" value="F:3'-5'-RNA exonuclease activity"/>
    <property type="evidence" value="ECO:0007669"/>
    <property type="project" value="TreeGrafter"/>
</dbReference>
<dbReference type="CDD" id="cd04472">
    <property type="entry name" value="S1_PNPase"/>
    <property type="match status" value="1"/>
</dbReference>
<dbReference type="GO" id="GO:0006396">
    <property type="term" value="P:RNA processing"/>
    <property type="evidence" value="ECO:0007669"/>
    <property type="project" value="InterPro"/>
</dbReference>
<dbReference type="GO" id="GO:0004654">
    <property type="term" value="F:polyribonucleotide nucleotidyltransferase activity"/>
    <property type="evidence" value="ECO:0007669"/>
    <property type="project" value="UniProtKB-UniRule"/>
</dbReference>
<evidence type="ECO:0000313" key="12">
    <source>
        <dbReference type="EMBL" id="OGF74893.1"/>
    </source>
</evidence>
<reference evidence="12 13" key="1">
    <citation type="journal article" date="2016" name="Nat. Commun.">
        <title>Thousands of microbial genomes shed light on interconnected biogeochemical processes in an aquifer system.</title>
        <authorList>
            <person name="Anantharaman K."/>
            <person name="Brown C.T."/>
            <person name="Hug L.A."/>
            <person name="Sharon I."/>
            <person name="Castelle C.J."/>
            <person name="Probst A.J."/>
            <person name="Thomas B.C."/>
            <person name="Singh A."/>
            <person name="Wilkins M.J."/>
            <person name="Karaoz U."/>
            <person name="Brodie E.L."/>
            <person name="Williams K.H."/>
            <person name="Hubbard S.S."/>
            <person name="Banfield J.F."/>
        </authorList>
    </citation>
    <scope>NUCLEOTIDE SEQUENCE [LARGE SCALE GENOMIC DNA]</scope>
</reference>
<evidence type="ECO:0000313" key="13">
    <source>
        <dbReference type="Proteomes" id="UP000178406"/>
    </source>
</evidence>
<keyword evidence="3 9" id="KW-0963">Cytoplasm</keyword>
<keyword evidence="7 9" id="KW-0460">Magnesium</keyword>
<dbReference type="Pfam" id="PF01138">
    <property type="entry name" value="RNase_PH"/>
    <property type="match status" value="2"/>
</dbReference>
<dbReference type="InterPro" id="IPR020568">
    <property type="entry name" value="Ribosomal_Su5_D2-typ_SF"/>
</dbReference>
<organism evidence="12 13">
    <name type="scientific">Candidatus Giovannonibacteria bacterium RIFCSPHIGHO2_02_FULL_46_20</name>
    <dbReference type="NCBI Taxonomy" id="1798338"/>
    <lineage>
        <taxon>Bacteria</taxon>
        <taxon>Candidatus Giovannoniibacteriota</taxon>
    </lineage>
</organism>
<dbReference type="NCBIfam" id="TIGR03591">
    <property type="entry name" value="polynuc_phos"/>
    <property type="match status" value="1"/>
</dbReference>
<evidence type="ECO:0000256" key="8">
    <source>
        <dbReference type="ARBA" id="ARBA00022884"/>
    </source>
</evidence>
<comment type="subcellular location">
    <subcellularLocation>
        <location evidence="1 9">Cytoplasm</location>
    </subcellularLocation>
</comment>
<feature type="compositionally biased region" description="Basic and acidic residues" evidence="10">
    <location>
        <begin position="709"/>
        <end position="724"/>
    </location>
</feature>
<dbReference type="GO" id="GO:0003723">
    <property type="term" value="F:RNA binding"/>
    <property type="evidence" value="ECO:0007669"/>
    <property type="project" value="UniProtKB-UniRule"/>
</dbReference>
<dbReference type="Proteomes" id="UP000178406">
    <property type="component" value="Unassembled WGS sequence"/>
</dbReference>
<dbReference type="SUPFAM" id="SSF54211">
    <property type="entry name" value="Ribosomal protein S5 domain 2-like"/>
    <property type="match status" value="2"/>
</dbReference>
<comment type="caution">
    <text evidence="12">The sequence shown here is derived from an EMBL/GenBank/DDBJ whole genome shotgun (WGS) entry which is preliminary data.</text>
</comment>
<dbReference type="FunFam" id="2.40.50.140:FF:000023">
    <property type="entry name" value="Polyribonucleotide nucleotidyltransferase"/>
    <property type="match status" value="1"/>
</dbReference>
<dbReference type="InterPro" id="IPR012162">
    <property type="entry name" value="PNPase"/>
</dbReference>
<keyword evidence="6 9" id="KW-0479">Metal-binding</keyword>
<dbReference type="PANTHER" id="PTHR11252:SF0">
    <property type="entry name" value="POLYRIBONUCLEOTIDE NUCLEOTIDYLTRANSFERASE 1, MITOCHONDRIAL"/>
    <property type="match status" value="1"/>
</dbReference>
<dbReference type="Pfam" id="PF00575">
    <property type="entry name" value="S1"/>
    <property type="match status" value="1"/>
</dbReference>
<accession>A0A1F5WGX3</accession>
<dbReference type="PROSITE" id="PS50126">
    <property type="entry name" value="S1"/>
    <property type="match status" value="1"/>
</dbReference>
<evidence type="ECO:0000259" key="11">
    <source>
        <dbReference type="PROSITE" id="PS50126"/>
    </source>
</evidence>
<evidence type="ECO:0000256" key="7">
    <source>
        <dbReference type="ARBA" id="ARBA00022842"/>
    </source>
</evidence>
<dbReference type="EC" id="2.7.7.8" evidence="9"/>
<comment type="function">
    <text evidence="9">Involved in mRNA degradation. Catalyzes the phosphorolysis of single-stranded polyribonucleotides processively in the 3'- to 5'-direction.</text>
</comment>
<comment type="cofactor">
    <cofactor evidence="9">
        <name>Mg(2+)</name>
        <dbReference type="ChEBI" id="CHEBI:18420"/>
    </cofactor>
</comment>
<dbReference type="FunFam" id="3.30.230.70:FF:000001">
    <property type="entry name" value="Polyribonucleotide nucleotidyltransferase"/>
    <property type="match status" value="1"/>
</dbReference>
<dbReference type="InterPro" id="IPR003029">
    <property type="entry name" value="S1_domain"/>
</dbReference>
<dbReference type="InterPro" id="IPR015847">
    <property type="entry name" value="ExoRNase_PH_dom2"/>
</dbReference>
<evidence type="ECO:0000256" key="5">
    <source>
        <dbReference type="ARBA" id="ARBA00022695"/>
    </source>
</evidence>
<dbReference type="SMART" id="SM00322">
    <property type="entry name" value="KH"/>
    <property type="match status" value="1"/>
</dbReference>
<dbReference type="EMBL" id="MFHQ01000001">
    <property type="protein sequence ID" value="OGF74893.1"/>
    <property type="molecule type" value="Genomic_DNA"/>
</dbReference>
<dbReference type="SMART" id="SM00316">
    <property type="entry name" value="S1"/>
    <property type="match status" value="1"/>
</dbReference>
<dbReference type="PROSITE" id="PS50084">
    <property type="entry name" value="KH_TYPE_1"/>
    <property type="match status" value="1"/>
</dbReference>
<evidence type="ECO:0000256" key="3">
    <source>
        <dbReference type="ARBA" id="ARBA00022490"/>
    </source>
</evidence>
<name>A0A1F5WGX3_9BACT</name>
<dbReference type="SUPFAM" id="SSF54791">
    <property type="entry name" value="Eukaryotic type KH-domain (KH-domain type I)"/>
    <property type="match status" value="1"/>
</dbReference>
<dbReference type="SUPFAM" id="SSF50249">
    <property type="entry name" value="Nucleic acid-binding proteins"/>
    <property type="match status" value="1"/>
</dbReference>
<dbReference type="InterPro" id="IPR012340">
    <property type="entry name" value="NA-bd_OB-fold"/>
</dbReference>
<comment type="catalytic activity">
    <reaction evidence="9">
        <text>RNA(n+1) + phosphate = RNA(n) + a ribonucleoside 5'-diphosphate</text>
        <dbReference type="Rhea" id="RHEA:22096"/>
        <dbReference type="Rhea" id="RHEA-COMP:14527"/>
        <dbReference type="Rhea" id="RHEA-COMP:17342"/>
        <dbReference type="ChEBI" id="CHEBI:43474"/>
        <dbReference type="ChEBI" id="CHEBI:57930"/>
        <dbReference type="ChEBI" id="CHEBI:140395"/>
        <dbReference type="EC" id="2.7.7.8"/>
    </reaction>
</comment>
<dbReference type="InterPro" id="IPR015848">
    <property type="entry name" value="PNPase_PH_RNA-bd_bac/org-type"/>
</dbReference>
<evidence type="ECO:0000256" key="1">
    <source>
        <dbReference type="ARBA" id="ARBA00004496"/>
    </source>
</evidence>
<dbReference type="Gene3D" id="3.30.230.70">
    <property type="entry name" value="GHMP Kinase, N-terminal domain"/>
    <property type="match status" value="2"/>
</dbReference>
<feature type="domain" description="S1 motif" evidence="11">
    <location>
        <begin position="634"/>
        <end position="702"/>
    </location>
</feature>
<dbReference type="CDD" id="cd11364">
    <property type="entry name" value="RNase_PH_PNPase_2"/>
    <property type="match status" value="1"/>
</dbReference>
<dbReference type="Pfam" id="PF00013">
    <property type="entry name" value="KH_1"/>
    <property type="match status" value="1"/>
</dbReference>
<dbReference type="SUPFAM" id="SSF55666">
    <property type="entry name" value="Ribonuclease PH domain 2-like"/>
    <property type="match status" value="2"/>
</dbReference>
<evidence type="ECO:0000256" key="10">
    <source>
        <dbReference type="SAM" id="MobiDB-lite"/>
    </source>
</evidence>
<dbReference type="GO" id="GO:0005829">
    <property type="term" value="C:cytosol"/>
    <property type="evidence" value="ECO:0007669"/>
    <property type="project" value="TreeGrafter"/>
</dbReference>
<dbReference type="Gene3D" id="3.30.1370.10">
    <property type="entry name" value="K Homology domain, type 1"/>
    <property type="match status" value="1"/>
</dbReference>
<dbReference type="AlphaFoldDB" id="A0A1F5WGX3"/>
<dbReference type="InterPro" id="IPR036456">
    <property type="entry name" value="PNPase_PH_RNA-bd_sf"/>
</dbReference>
<dbReference type="GO" id="GO:0006402">
    <property type="term" value="P:mRNA catabolic process"/>
    <property type="evidence" value="ECO:0007669"/>
    <property type="project" value="UniProtKB-UniRule"/>
</dbReference>
<evidence type="ECO:0000256" key="6">
    <source>
        <dbReference type="ARBA" id="ARBA00022723"/>
    </source>
</evidence>
<dbReference type="SUPFAM" id="SSF46915">
    <property type="entry name" value="Polynucleotide phosphorylase/guanosine pentaphosphate synthase (PNPase/GPSI), domain 3"/>
    <property type="match status" value="1"/>
</dbReference>
<gene>
    <name evidence="9" type="primary">pnp</name>
    <name evidence="12" type="ORF">A3J56_01480</name>
</gene>
<dbReference type="Pfam" id="PF03726">
    <property type="entry name" value="PNPase"/>
    <property type="match status" value="1"/>
</dbReference>
<keyword evidence="5 9" id="KW-0548">Nucleotidyltransferase</keyword>
<evidence type="ECO:0000256" key="2">
    <source>
        <dbReference type="ARBA" id="ARBA00007404"/>
    </source>
</evidence>
<feature type="binding site" evidence="9">
    <location>
        <position position="498"/>
    </location>
    <ligand>
        <name>Mg(2+)</name>
        <dbReference type="ChEBI" id="CHEBI:18420"/>
    </ligand>
</feature>
<dbReference type="NCBIfam" id="NF008805">
    <property type="entry name" value="PRK11824.1"/>
    <property type="match status" value="1"/>
</dbReference>
<dbReference type="STRING" id="1798338.A3J56_01480"/>
<dbReference type="HAMAP" id="MF_01595">
    <property type="entry name" value="PNPase"/>
    <property type="match status" value="1"/>
</dbReference>
<dbReference type="InterPro" id="IPR027408">
    <property type="entry name" value="PNPase/RNase_PH_dom_sf"/>
</dbReference>